<dbReference type="GeneID" id="37032906"/>
<name>A0A316VVL2_9BASI</name>
<dbReference type="OrthoDB" id="10573964at2759"/>
<proteinExistence type="predicted"/>
<organism evidence="1 2">
    <name type="scientific">Ceraceosorus guamensis</name>
    <dbReference type="NCBI Taxonomy" id="1522189"/>
    <lineage>
        <taxon>Eukaryota</taxon>
        <taxon>Fungi</taxon>
        <taxon>Dikarya</taxon>
        <taxon>Basidiomycota</taxon>
        <taxon>Ustilaginomycotina</taxon>
        <taxon>Exobasidiomycetes</taxon>
        <taxon>Ceraceosorales</taxon>
        <taxon>Ceraceosoraceae</taxon>
        <taxon>Ceraceosorus</taxon>
    </lineage>
</organism>
<accession>A0A316VVL2</accession>
<dbReference type="EMBL" id="KZ819416">
    <property type="protein sequence ID" value="PWN40483.1"/>
    <property type="molecule type" value="Genomic_DNA"/>
</dbReference>
<evidence type="ECO:0000313" key="2">
    <source>
        <dbReference type="Proteomes" id="UP000245783"/>
    </source>
</evidence>
<gene>
    <name evidence="1" type="ORF">IE81DRAFT_220315</name>
</gene>
<protein>
    <submittedName>
        <fullName evidence="1">Uncharacterized protein</fullName>
    </submittedName>
</protein>
<sequence>MRIHSSFTSAPPLVFQRLSTRDMQRSHELLAASYEPLGDEDVEERHNKTRRWHSRMCGGGSGARSHFHSYPRLSHQHCARLLDPIPYALVDYIVQSWLGGLVIRQRRGGEPCKSFNFLSQRLSHVCHGCERTLQHAHSTRHASTDPSTHRYRPSGDRANEFAARTVSAKTWTTRSRRTQA</sequence>
<evidence type="ECO:0000313" key="1">
    <source>
        <dbReference type="EMBL" id="PWN40483.1"/>
    </source>
</evidence>
<dbReference type="AlphaFoldDB" id="A0A316VVL2"/>
<dbReference type="RefSeq" id="XP_025367643.1">
    <property type="nucleotide sequence ID" value="XM_025511036.1"/>
</dbReference>
<keyword evidence="2" id="KW-1185">Reference proteome</keyword>
<dbReference type="Proteomes" id="UP000245783">
    <property type="component" value="Unassembled WGS sequence"/>
</dbReference>
<dbReference type="InParanoid" id="A0A316VVL2"/>
<reference evidence="1 2" key="1">
    <citation type="journal article" date="2018" name="Mol. Biol. Evol.">
        <title>Broad Genomic Sampling Reveals a Smut Pathogenic Ancestry of the Fungal Clade Ustilaginomycotina.</title>
        <authorList>
            <person name="Kijpornyongpan T."/>
            <person name="Mondo S.J."/>
            <person name="Barry K."/>
            <person name="Sandor L."/>
            <person name="Lee J."/>
            <person name="Lipzen A."/>
            <person name="Pangilinan J."/>
            <person name="LaButti K."/>
            <person name="Hainaut M."/>
            <person name="Henrissat B."/>
            <person name="Grigoriev I.V."/>
            <person name="Spatafora J.W."/>
            <person name="Aime M.C."/>
        </authorList>
    </citation>
    <scope>NUCLEOTIDE SEQUENCE [LARGE SCALE GENOMIC DNA]</scope>
    <source>
        <strain evidence="1 2">MCA 4658</strain>
    </source>
</reference>